<feature type="compositionally biased region" description="Gly residues" evidence="4">
    <location>
        <begin position="177"/>
        <end position="186"/>
    </location>
</feature>
<feature type="region of interest" description="Disordered" evidence="4">
    <location>
        <begin position="164"/>
        <end position="197"/>
    </location>
</feature>
<evidence type="ECO:0000259" key="5">
    <source>
        <dbReference type="SMART" id="SM00965"/>
    </source>
</evidence>
<dbReference type="Proteomes" id="UP000184171">
    <property type="component" value="Unassembled WGS sequence"/>
</dbReference>
<dbReference type="NCBIfam" id="TIGR02519">
    <property type="entry name" value="pilus_MshL"/>
    <property type="match status" value="1"/>
</dbReference>
<dbReference type="Pfam" id="PF00263">
    <property type="entry name" value="Secretin"/>
    <property type="match status" value="1"/>
</dbReference>
<dbReference type="GO" id="GO:0009306">
    <property type="term" value="P:protein secretion"/>
    <property type="evidence" value="ECO:0007669"/>
    <property type="project" value="InterPro"/>
</dbReference>
<sequence length="565" mass="59811">MLLAGLVLFAGCAPAPRGGEALNAINQSLAEPQQVETATVPPPPPAAVRSALIPQAQQPVAASLQPAPEARFDIAASEIPAREFFMGLVEGSSVNMVVHPDVQGEISIDLKKTSIEEVLNVVHNVYGYPYFRTGNIYQVMPADLQARTFQVNYLNLIRRGSSDTRVSSGQVTQVDGGDNGDNGGGSSQTENVSGSRIETESTADFWGELKQAIVGLVGNEGGRKVIVQPQASVVVVVAMPDELRLVENYLKTIQSNLQRQVVIEAKVIEVSLSDGFQSGINWGALGQDSNGYSVLTGQTGGGSAFSNGTGSNLTTGIAGNSGDLTPGESLPEALATSAFGGIFSLALNFNDFQAFIELMESQGDVQVLSSPRISTVNNQKAVIKVGSDEFFVTDISSDTTTGTTTSSSTDVTLTPFFSGIALDVTPQIDAAGRITLHIHPTVSEVVDQTKEINIFGVNQSIPVAYSTVRESDSVVHASSGQLVVIGGLMQDKTVTNEAGVPVLSKIPGLGALFRQSQTSSAKSELVILLRPQVIGSNADWSQRIDTTRQRIDQLAPQFQRDWLSY</sequence>
<dbReference type="PANTHER" id="PTHR30332">
    <property type="entry name" value="PROBABLE GENERAL SECRETION PATHWAY PROTEIN D"/>
    <property type="match status" value="1"/>
</dbReference>
<dbReference type="InterPro" id="IPR001775">
    <property type="entry name" value="GspD/PilQ"/>
</dbReference>
<dbReference type="OrthoDB" id="9775455at2"/>
<dbReference type="InterPro" id="IPR004846">
    <property type="entry name" value="T2SS/T3SS_dom"/>
</dbReference>
<protein>
    <submittedName>
        <fullName evidence="6">MSHA biogenesis protein MshL</fullName>
    </submittedName>
</protein>
<dbReference type="InterPro" id="IPR011662">
    <property type="entry name" value="Secretin/TonB_short_N"/>
</dbReference>
<dbReference type="Gene3D" id="3.30.1370.130">
    <property type="match status" value="1"/>
</dbReference>
<dbReference type="Pfam" id="PF07655">
    <property type="entry name" value="Secretin_N_2"/>
    <property type="match status" value="1"/>
</dbReference>
<dbReference type="InterPro" id="IPR050810">
    <property type="entry name" value="Bact_Secretion_Sys_Channel"/>
</dbReference>
<keyword evidence="3" id="KW-0998">Cell outer membrane</keyword>
<name>A0A1M6M5M0_MALRU</name>
<proteinExistence type="predicted"/>
<gene>
    <name evidence="6" type="ORF">SAMN02745165_03175</name>
</gene>
<keyword evidence="1" id="KW-0813">Transport</keyword>
<dbReference type="GO" id="GO:0009297">
    <property type="term" value="P:pilus assembly"/>
    <property type="evidence" value="ECO:0007669"/>
    <property type="project" value="InterPro"/>
</dbReference>
<evidence type="ECO:0000313" key="7">
    <source>
        <dbReference type="Proteomes" id="UP000184171"/>
    </source>
</evidence>
<reference evidence="6 7" key="1">
    <citation type="submission" date="2016-11" db="EMBL/GenBank/DDBJ databases">
        <authorList>
            <person name="Jaros S."/>
            <person name="Januszkiewicz K."/>
            <person name="Wedrychowicz H."/>
        </authorList>
    </citation>
    <scope>NUCLEOTIDE SEQUENCE [LARGE SCALE GENOMIC DNA]</scope>
    <source>
        <strain evidence="6 7">DSM 5091</strain>
    </source>
</reference>
<evidence type="ECO:0000256" key="2">
    <source>
        <dbReference type="ARBA" id="ARBA00023136"/>
    </source>
</evidence>
<keyword evidence="2" id="KW-0472">Membrane</keyword>
<dbReference type="InterPro" id="IPR011514">
    <property type="entry name" value="Secretin_N_2"/>
</dbReference>
<dbReference type="GO" id="GO:0019867">
    <property type="term" value="C:outer membrane"/>
    <property type="evidence" value="ECO:0007669"/>
    <property type="project" value="InterPro"/>
</dbReference>
<dbReference type="STRING" id="1122189.SAMN02745165_03175"/>
<dbReference type="EMBL" id="FQZT01000016">
    <property type="protein sequence ID" value="SHJ78794.1"/>
    <property type="molecule type" value="Genomic_DNA"/>
</dbReference>
<evidence type="ECO:0000256" key="1">
    <source>
        <dbReference type="ARBA" id="ARBA00022448"/>
    </source>
</evidence>
<dbReference type="GO" id="GO:0015627">
    <property type="term" value="C:type II protein secretion system complex"/>
    <property type="evidence" value="ECO:0007669"/>
    <property type="project" value="TreeGrafter"/>
</dbReference>
<dbReference type="InterPro" id="IPR013358">
    <property type="entry name" value="Pilus_biogenesis_MshL"/>
</dbReference>
<organism evidence="6 7">
    <name type="scientific">Malonomonas rubra DSM 5091</name>
    <dbReference type="NCBI Taxonomy" id="1122189"/>
    <lineage>
        <taxon>Bacteria</taxon>
        <taxon>Pseudomonadati</taxon>
        <taxon>Thermodesulfobacteriota</taxon>
        <taxon>Desulfuromonadia</taxon>
        <taxon>Desulfuromonadales</taxon>
        <taxon>Geopsychrobacteraceae</taxon>
        <taxon>Malonomonas</taxon>
    </lineage>
</organism>
<accession>A0A1M6M5M0</accession>
<evidence type="ECO:0000256" key="4">
    <source>
        <dbReference type="SAM" id="MobiDB-lite"/>
    </source>
</evidence>
<dbReference type="SMART" id="SM00965">
    <property type="entry name" value="STN"/>
    <property type="match status" value="1"/>
</dbReference>
<evidence type="ECO:0000256" key="3">
    <source>
        <dbReference type="ARBA" id="ARBA00023237"/>
    </source>
</evidence>
<feature type="domain" description="Secretin/TonB short N-terminal" evidence="5">
    <location>
        <begin position="94"/>
        <end position="142"/>
    </location>
</feature>
<dbReference type="PRINTS" id="PR00811">
    <property type="entry name" value="BCTERIALGSPD"/>
</dbReference>
<dbReference type="AlphaFoldDB" id="A0A1M6M5M0"/>
<keyword evidence="7" id="KW-1185">Reference proteome</keyword>
<dbReference type="PANTHER" id="PTHR30332:SF17">
    <property type="entry name" value="TYPE IV PILIATION SYSTEM PROTEIN DR_0774-RELATED"/>
    <property type="match status" value="1"/>
</dbReference>
<evidence type="ECO:0000313" key="6">
    <source>
        <dbReference type="EMBL" id="SHJ78794.1"/>
    </source>
</evidence>